<dbReference type="PANTHER" id="PTHR43606:SF2">
    <property type="entry name" value="ALKALINE PHOSPHATASE FAMILY PROTEIN (AFU_ORTHOLOGUE AFUA_5G03860)"/>
    <property type="match status" value="1"/>
</dbReference>
<feature type="domain" description="PhoD-like phosphatase metallophosphatase" evidence="1">
    <location>
        <begin position="164"/>
        <end position="497"/>
    </location>
</feature>
<dbReference type="EMBL" id="CP001344">
    <property type="protein sequence ID" value="ACL43759.1"/>
    <property type="molecule type" value="Genomic_DNA"/>
</dbReference>
<gene>
    <name evidence="3" type="ordered locus">Cyan7425_1386</name>
</gene>
<dbReference type="InterPro" id="IPR052900">
    <property type="entry name" value="Phospholipid_Metab_Enz"/>
</dbReference>
<organism evidence="3">
    <name type="scientific">Cyanothece sp. (strain PCC 7425 / ATCC 29141)</name>
    <dbReference type="NCBI Taxonomy" id="395961"/>
    <lineage>
        <taxon>Bacteria</taxon>
        <taxon>Bacillati</taxon>
        <taxon>Cyanobacteriota</taxon>
        <taxon>Cyanophyceae</taxon>
        <taxon>Gomontiellales</taxon>
        <taxon>Cyanothecaceae</taxon>
        <taxon>Cyanothece</taxon>
    </lineage>
</organism>
<name>B8HNM8_CYAP4</name>
<evidence type="ECO:0000259" key="2">
    <source>
        <dbReference type="Pfam" id="PF16655"/>
    </source>
</evidence>
<feature type="domain" description="Phospholipase D N-terminal" evidence="2">
    <location>
        <begin position="55"/>
        <end position="150"/>
    </location>
</feature>
<dbReference type="KEGG" id="cyn:Cyan7425_1386"/>
<protein>
    <submittedName>
        <fullName evidence="3">Alkaline phosphatase</fullName>
        <ecNumber evidence="3">3.1.3.1</ecNumber>
    </submittedName>
</protein>
<accession>B8HNM8</accession>
<dbReference type="HOGENOM" id="CLU_015982_2_1_3"/>
<dbReference type="InterPro" id="IPR029052">
    <property type="entry name" value="Metallo-depent_PP-like"/>
</dbReference>
<dbReference type="EC" id="3.1.3.1" evidence="3"/>
<dbReference type="STRING" id="395961.Cyan7425_1386"/>
<dbReference type="InterPro" id="IPR032093">
    <property type="entry name" value="PhoD_N"/>
</dbReference>
<proteinExistence type="predicted"/>
<dbReference type="Gene3D" id="3.60.21.70">
    <property type="entry name" value="PhoD-like phosphatase"/>
    <property type="match status" value="1"/>
</dbReference>
<dbReference type="OrthoDB" id="292013at2"/>
<evidence type="ECO:0000259" key="1">
    <source>
        <dbReference type="Pfam" id="PF09423"/>
    </source>
</evidence>
<dbReference type="GO" id="GO:0004035">
    <property type="term" value="F:alkaline phosphatase activity"/>
    <property type="evidence" value="ECO:0007669"/>
    <property type="project" value="UniProtKB-EC"/>
</dbReference>
<sequence length="529" mass="59112">MIPSNLDRLLGLKLQRRSLLLGTGFLAALACSEVLSHASTATIAQPKFAAYPFSLGVASGDPLPESVVLWTRLAPDPLKGMSLPPVNIPVEWLVAKDEKLTQVVAKGTTLAQPELAHSVHVVVEGLEPGRWYWYQFKAGNEVSPIGRTRTAPALGAPLDRLAIAFASCQNYEQGYYTAYQHMAREDLDLVFHLGDYIYEGTAQPGHPRQHLGPNPVDLETYRLRYALYKTDPDLQAAHAAFPFICTWDDHEVENDYAGDQSQTFADPAQFRQQRLAAYQAYYEHLPLRPTAMLQGTSMQLYRQFNFGNLAQFHVLDSRQYRDDQPCANGKGGGQLVSNCQSRLASDRTLLGQQQERWLLDGLGRSQSRWNVIAQQYLMAELDQLPGAGEVYWSDNWDGYAASRKRILEFIDQRQIANAVVLGGDIHSFWVTDLKPDFRDEQSPVVATEFVGTSISSKGIPYDFFAGLLTNNPQIKFFESRFRGYVQCTLTPDRWTTHLRVVDSVAQPGAPLRTLATFVVENGRPGAVRA</sequence>
<dbReference type="CDD" id="cd07389">
    <property type="entry name" value="MPP_PhoD"/>
    <property type="match status" value="1"/>
</dbReference>
<dbReference type="Pfam" id="PF09423">
    <property type="entry name" value="PhoD"/>
    <property type="match status" value="1"/>
</dbReference>
<reference evidence="3" key="1">
    <citation type="submission" date="2009-01" db="EMBL/GenBank/DDBJ databases">
        <title>Complete sequence of chromosome Cyanothece sp. PCC 7425.</title>
        <authorList>
            <consortium name="US DOE Joint Genome Institute"/>
            <person name="Lucas S."/>
            <person name="Copeland A."/>
            <person name="Lapidus A."/>
            <person name="Glavina del Rio T."/>
            <person name="Dalin E."/>
            <person name="Tice H."/>
            <person name="Bruce D."/>
            <person name="Goodwin L."/>
            <person name="Pitluck S."/>
            <person name="Sims D."/>
            <person name="Meineke L."/>
            <person name="Brettin T."/>
            <person name="Detter J.C."/>
            <person name="Han C."/>
            <person name="Larimer F."/>
            <person name="Land M."/>
            <person name="Hauser L."/>
            <person name="Kyrpides N."/>
            <person name="Ovchinnikova G."/>
            <person name="Liberton M."/>
            <person name="Stoeckel J."/>
            <person name="Banerjee A."/>
            <person name="Singh A."/>
            <person name="Page L."/>
            <person name="Sato H."/>
            <person name="Zhao L."/>
            <person name="Sherman L."/>
            <person name="Pakrasi H."/>
            <person name="Richardson P."/>
        </authorList>
    </citation>
    <scope>NUCLEOTIDE SEQUENCE</scope>
    <source>
        <strain evidence="3">PCC 7425</strain>
    </source>
</reference>
<dbReference type="PANTHER" id="PTHR43606">
    <property type="entry name" value="PHOSPHATASE, PUTATIVE (AFU_ORTHOLOGUE AFUA_6G08710)-RELATED"/>
    <property type="match status" value="1"/>
</dbReference>
<keyword evidence="3" id="KW-0378">Hydrolase</keyword>
<dbReference type="eggNOG" id="COG3540">
    <property type="taxonomic scope" value="Bacteria"/>
</dbReference>
<dbReference type="AlphaFoldDB" id="B8HNM8"/>
<dbReference type="Gene3D" id="2.60.40.380">
    <property type="entry name" value="Purple acid phosphatase-like, N-terminal"/>
    <property type="match status" value="1"/>
</dbReference>
<evidence type="ECO:0000313" key="3">
    <source>
        <dbReference type="EMBL" id="ACL43759.1"/>
    </source>
</evidence>
<dbReference type="Pfam" id="PF16655">
    <property type="entry name" value="PhoD_N"/>
    <property type="match status" value="1"/>
</dbReference>
<dbReference type="InterPro" id="IPR038607">
    <property type="entry name" value="PhoD-like_sf"/>
</dbReference>
<dbReference type="SUPFAM" id="SSF56300">
    <property type="entry name" value="Metallo-dependent phosphatases"/>
    <property type="match status" value="1"/>
</dbReference>
<dbReference type="InterPro" id="IPR018946">
    <property type="entry name" value="PhoD-like_MPP"/>
</dbReference>